<dbReference type="GO" id="GO:0003677">
    <property type="term" value="F:DNA binding"/>
    <property type="evidence" value="ECO:0007669"/>
    <property type="project" value="InterPro"/>
</dbReference>
<evidence type="ECO:0000256" key="2">
    <source>
        <dbReference type="ARBA" id="ARBA00022840"/>
    </source>
</evidence>
<dbReference type="EMBL" id="JAKFHA010000005">
    <property type="protein sequence ID" value="MCF2527809.1"/>
    <property type="molecule type" value="Genomic_DNA"/>
</dbReference>
<dbReference type="AlphaFoldDB" id="A0AA41PXS5"/>
<sequence length="1026" mass="109229">MTGAASAAPDPGHEPLLERRRELTLVRELVRGLCGAEGAGGSGSGDSDSPGGPVGSGGSVGSVGSSGTGAGGAGGPAIGGVPGPLGAAGTGQRGSVLLFEGAAGLGKTTLMDATRRIVTESGCTVLYARGGEREQGRAFHVVRQLFRRLLVACDDAERHELLGGWWDMVAPAVGLAPAAPDDELAPPDPQGVRDALDWLMAGLSQRRGCMAVLVDDAHWADRESLAWLEAFTRSVESMPVLVVVSRRPEEPTPNTDLLGDLAALAGPQRLMLAPLSGQAVAELVRARLGDHADDAFCAQCHVSADGNPYVVGQLIGEMLDRDLKPTAANARHLDAIAAAIVGRGMMARLERTGSEAMRLARAVAVLGADATLGRAASLAGLAADDAVGPADRLRAVRVLAGDEQLEFAHPTIATEVYRRIPPQARGALHARAARLLVGDGHDDAQAAAHLLATYPSGDPWVVARLRSAAWEDLRAGAPDAAYRNLLRALNEPPFGEERTAVLYELGLAAFVHDPRAAIEHLYAALTCAHPTQPIRQAIVIRLAKALAHDDRMAEAVHLVDAEARTTRLSRARLRLQAEHFLWALFWVQDTEAHARARRLRSLAGRLAGADTTERCLLGIRAWYGVVRGDPAVQVIAYAERAMNPPLRWVDEDWGFEFPILTALAFLYADQPDRAEAFFQDGIAELEARGWRGTHLSFGHTLLAHIRYRQGRLAEAEAGARAGLELADRLGPDAPARWYALGTLLQILIAIGRLDEAEQLADRYGYGEPFPQAVIFPVPQVVRGELRLARHQYAAAAEDFAEAGQLLDARGASNPAWCPWRPYLALALAEEDPAGARRAAQRAVGQAYVFGAPSTLGQTLRVAGQLIGGAEGLAKLGESVRWLADSPARYEYALSLVEFGAALRRSKRITEARLRLGEGLEAAVRCGAEALAVRARAELLAAGGRPRRAYRTGVEALTARERQTAELVVRGLSNTSVARELAVQLGTVQKHLTAVYAKLGTDRDGLAECLVRSDVPAPRGYTSPGSR</sequence>
<dbReference type="GO" id="GO:0005524">
    <property type="term" value="F:ATP binding"/>
    <property type="evidence" value="ECO:0007669"/>
    <property type="project" value="UniProtKB-KW"/>
</dbReference>
<dbReference type="SUPFAM" id="SSF46894">
    <property type="entry name" value="C-terminal effector domain of the bipartite response regulators"/>
    <property type="match status" value="1"/>
</dbReference>
<feature type="domain" description="HTH luxR-type" evidence="4">
    <location>
        <begin position="949"/>
        <end position="1013"/>
    </location>
</feature>
<dbReference type="RefSeq" id="WP_235051983.1">
    <property type="nucleotide sequence ID" value="NZ_JAKFHA010000005.1"/>
</dbReference>
<dbReference type="PROSITE" id="PS50043">
    <property type="entry name" value="HTH_LUXR_2"/>
    <property type="match status" value="1"/>
</dbReference>
<evidence type="ECO:0000313" key="6">
    <source>
        <dbReference type="Proteomes" id="UP001165378"/>
    </source>
</evidence>
<dbReference type="PRINTS" id="PR00038">
    <property type="entry name" value="HTHLUXR"/>
</dbReference>
<dbReference type="PANTHER" id="PTHR16305">
    <property type="entry name" value="TESTICULAR SOLUBLE ADENYLYL CYCLASE"/>
    <property type="match status" value="1"/>
</dbReference>
<proteinExistence type="predicted"/>
<dbReference type="GO" id="GO:0004016">
    <property type="term" value="F:adenylate cyclase activity"/>
    <property type="evidence" value="ECO:0007669"/>
    <property type="project" value="TreeGrafter"/>
</dbReference>
<dbReference type="PROSITE" id="PS00622">
    <property type="entry name" value="HTH_LUXR_1"/>
    <property type="match status" value="1"/>
</dbReference>
<name>A0AA41PXS5_9ACTN</name>
<evidence type="ECO:0000256" key="1">
    <source>
        <dbReference type="ARBA" id="ARBA00022741"/>
    </source>
</evidence>
<reference evidence="5" key="1">
    <citation type="submission" date="2022-01" db="EMBL/GenBank/DDBJ databases">
        <title>Genome-Based Taxonomic Classification of the Phylum Actinobacteria.</title>
        <authorList>
            <person name="Gao Y."/>
        </authorList>
    </citation>
    <scope>NUCLEOTIDE SEQUENCE</scope>
    <source>
        <strain evidence="5">KLBMP 8922</strain>
    </source>
</reference>
<dbReference type="Proteomes" id="UP001165378">
    <property type="component" value="Unassembled WGS sequence"/>
</dbReference>
<dbReference type="PANTHER" id="PTHR16305:SF35">
    <property type="entry name" value="TRANSCRIPTIONAL ACTIVATOR DOMAIN"/>
    <property type="match status" value="1"/>
</dbReference>
<feature type="region of interest" description="Disordered" evidence="3">
    <location>
        <begin position="36"/>
        <end position="75"/>
    </location>
</feature>
<dbReference type="Gene3D" id="1.25.40.10">
    <property type="entry name" value="Tetratricopeptide repeat domain"/>
    <property type="match status" value="1"/>
</dbReference>
<keyword evidence="1" id="KW-0547">Nucleotide-binding</keyword>
<keyword evidence="6" id="KW-1185">Reference proteome</keyword>
<dbReference type="InterPro" id="IPR016032">
    <property type="entry name" value="Sig_transdc_resp-reg_C-effctor"/>
</dbReference>
<feature type="compositionally biased region" description="Basic and acidic residues" evidence="3">
    <location>
        <begin position="11"/>
        <end position="21"/>
    </location>
</feature>
<feature type="region of interest" description="Disordered" evidence="3">
    <location>
        <begin position="1"/>
        <end position="21"/>
    </location>
</feature>
<evidence type="ECO:0000256" key="3">
    <source>
        <dbReference type="SAM" id="MobiDB-lite"/>
    </source>
</evidence>
<dbReference type="Gene3D" id="1.10.10.10">
    <property type="entry name" value="Winged helix-like DNA-binding domain superfamily/Winged helix DNA-binding domain"/>
    <property type="match status" value="1"/>
</dbReference>
<dbReference type="InterPro" id="IPR041664">
    <property type="entry name" value="AAA_16"/>
</dbReference>
<evidence type="ECO:0000313" key="5">
    <source>
        <dbReference type="EMBL" id="MCF2527809.1"/>
    </source>
</evidence>
<dbReference type="GO" id="GO:0006355">
    <property type="term" value="P:regulation of DNA-templated transcription"/>
    <property type="evidence" value="ECO:0007669"/>
    <property type="project" value="InterPro"/>
</dbReference>
<gene>
    <name evidence="5" type="ORF">LZ495_11345</name>
</gene>
<protein>
    <submittedName>
        <fullName evidence="5">AAA family ATPase</fullName>
    </submittedName>
</protein>
<dbReference type="InterPro" id="IPR036388">
    <property type="entry name" value="WH-like_DNA-bd_sf"/>
</dbReference>
<dbReference type="SUPFAM" id="SSF48452">
    <property type="entry name" value="TPR-like"/>
    <property type="match status" value="1"/>
</dbReference>
<evidence type="ECO:0000259" key="4">
    <source>
        <dbReference type="PROSITE" id="PS50043"/>
    </source>
</evidence>
<dbReference type="Pfam" id="PF13191">
    <property type="entry name" value="AAA_16"/>
    <property type="match status" value="1"/>
</dbReference>
<organism evidence="5 6">
    <name type="scientific">Yinghuangia soli</name>
    <dbReference type="NCBI Taxonomy" id="2908204"/>
    <lineage>
        <taxon>Bacteria</taxon>
        <taxon>Bacillati</taxon>
        <taxon>Actinomycetota</taxon>
        <taxon>Actinomycetes</taxon>
        <taxon>Kitasatosporales</taxon>
        <taxon>Streptomycetaceae</taxon>
        <taxon>Yinghuangia</taxon>
    </lineage>
</organism>
<dbReference type="GO" id="GO:0005737">
    <property type="term" value="C:cytoplasm"/>
    <property type="evidence" value="ECO:0007669"/>
    <property type="project" value="TreeGrafter"/>
</dbReference>
<feature type="compositionally biased region" description="Gly residues" evidence="3">
    <location>
        <begin position="52"/>
        <end position="75"/>
    </location>
</feature>
<dbReference type="CDD" id="cd06170">
    <property type="entry name" value="LuxR_C_like"/>
    <property type="match status" value="1"/>
</dbReference>
<dbReference type="SMART" id="SM00421">
    <property type="entry name" value="HTH_LUXR"/>
    <property type="match status" value="1"/>
</dbReference>
<dbReference type="SUPFAM" id="SSF52540">
    <property type="entry name" value="P-loop containing nucleoside triphosphate hydrolases"/>
    <property type="match status" value="1"/>
</dbReference>
<dbReference type="InterPro" id="IPR027417">
    <property type="entry name" value="P-loop_NTPase"/>
</dbReference>
<comment type="caution">
    <text evidence="5">The sequence shown here is derived from an EMBL/GenBank/DDBJ whole genome shotgun (WGS) entry which is preliminary data.</text>
</comment>
<keyword evidence="2" id="KW-0067">ATP-binding</keyword>
<dbReference type="InterPro" id="IPR000792">
    <property type="entry name" value="Tscrpt_reg_LuxR_C"/>
</dbReference>
<dbReference type="InterPro" id="IPR011990">
    <property type="entry name" value="TPR-like_helical_dom_sf"/>
</dbReference>
<accession>A0AA41PXS5</accession>
<dbReference type="Pfam" id="PF00196">
    <property type="entry name" value="GerE"/>
    <property type="match status" value="1"/>
</dbReference>